<dbReference type="RefSeq" id="WP_125566771.1">
    <property type="nucleotide sequence ID" value="NZ_AP019307.1"/>
</dbReference>
<feature type="domain" description="Peptidase S24/S26A/S26B/S26C" evidence="1">
    <location>
        <begin position="14"/>
        <end position="81"/>
    </location>
</feature>
<evidence type="ECO:0000313" key="3">
    <source>
        <dbReference type="Proteomes" id="UP000271573"/>
    </source>
</evidence>
<proteinExistence type="predicted"/>
<reference evidence="2 3" key="1">
    <citation type="submission" date="2018-11" db="EMBL/GenBank/DDBJ databases">
        <title>Complete genome sequence of Nocardioides baekrokdamisoli strain KCTC 39748.</title>
        <authorList>
            <person name="Kang S.W."/>
            <person name="Lee K.C."/>
            <person name="Kim K.K."/>
            <person name="Kim J.S."/>
            <person name="Kim D.S."/>
            <person name="Ko S.H."/>
            <person name="Yang S.H."/>
            <person name="Shin Y.K."/>
            <person name="Lee J.S."/>
        </authorList>
    </citation>
    <scope>NUCLEOTIDE SEQUENCE [LARGE SCALE GENOMIC DNA]</scope>
    <source>
        <strain evidence="2 3">KCTC 39748</strain>
    </source>
</reference>
<dbReference type="InterPro" id="IPR036286">
    <property type="entry name" value="LexA/Signal_pep-like_sf"/>
</dbReference>
<evidence type="ECO:0000313" key="2">
    <source>
        <dbReference type="EMBL" id="BBH16394.1"/>
    </source>
</evidence>
<sequence>MSQTYSGVPRRDARFGFAIVHGRSMEPTLRAGDRLLIAYRGRPRVGNLVVAAFPDGVRAVKRITAKRETGWWLSSDNADHGVDSRHRGPLEDERIRAVVRARVWPRPRLFTAG</sequence>
<name>A0A3G9IYX8_9ACTN</name>
<gene>
    <name evidence="2" type="ORF">Back2_06810</name>
</gene>
<protein>
    <recommendedName>
        <fullName evidence="1">Peptidase S24/S26A/S26B/S26C domain-containing protein</fullName>
    </recommendedName>
</protein>
<dbReference type="OrthoDB" id="1467636at2"/>
<keyword evidence="3" id="KW-1185">Reference proteome</keyword>
<dbReference type="Gene3D" id="2.10.109.10">
    <property type="entry name" value="Umud Fragment, subunit A"/>
    <property type="match status" value="1"/>
</dbReference>
<dbReference type="AlphaFoldDB" id="A0A3G9IYX8"/>
<dbReference type="InterPro" id="IPR015927">
    <property type="entry name" value="Peptidase_S24_S26A/B/C"/>
</dbReference>
<dbReference type="KEGG" id="nbe:Back2_06810"/>
<dbReference type="Proteomes" id="UP000271573">
    <property type="component" value="Chromosome"/>
</dbReference>
<dbReference type="SUPFAM" id="SSF51306">
    <property type="entry name" value="LexA/Signal peptidase"/>
    <property type="match status" value="1"/>
</dbReference>
<evidence type="ECO:0000259" key="1">
    <source>
        <dbReference type="Pfam" id="PF00717"/>
    </source>
</evidence>
<dbReference type="EMBL" id="AP019307">
    <property type="protein sequence ID" value="BBH16394.1"/>
    <property type="molecule type" value="Genomic_DNA"/>
</dbReference>
<dbReference type="Pfam" id="PF00717">
    <property type="entry name" value="Peptidase_S24"/>
    <property type="match status" value="1"/>
</dbReference>
<dbReference type="CDD" id="cd06462">
    <property type="entry name" value="Peptidase_S24_S26"/>
    <property type="match status" value="1"/>
</dbReference>
<accession>A0A3G9IYX8</accession>
<organism evidence="2 3">
    <name type="scientific">Nocardioides baekrokdamisoli</name>
    <dbReference type="NCBI Taxonomy" id="1804624"/>
    <lineage>
        <taxon>Bacteria</taxon>
        <taxon>Bacillati</taxon>
        <taxon>Actinomycetota</taxon>
        <taxon>Actinomycetes</taxon>
        <taxon>Propionibacteriales</taxon>
        <taxon>Nocardioidaceae</taxon>
        <taxon>Nocardioides</taxon>
    </lineage>
</organism>